<evidence type="ECO:0000313" key="6">
    <source>
        <dbReference type="EMBL" id="GGC85341.1"/>
    </source>
</evidence>
<evidence type="ECO:0000256" key="3">
    <source>
        <dbReference type="ARBA" id="ARBA00022968"/>
    </source>
</evidence>
<evidence type="ECO:0000259" key="5">
    <source>
        <dbReference type="Pfam" id="PF03816"/>
    </source>
</evidence>
<comment type="similarity">
    <text evidence="1">Belongs to the LytR/CpsA/Psr (LCP) family.</text>
</comment>
<gene>
    <name evidence="6" type="ORF">GCM10007216_15060</name>
</gene>
<protein>
    <recommendedName>
        <fullName evidence="5">Cell envelope-related transcriptional attenuator domain-containing protein</fullName>
    </recommendedName>
</protein>
<keyword evidence="7" id="KW-1185">Reference proteome</keyword>
<dbReference type="PANTHER" id="PTHR33392">
    <property type="entry name" value="POLYISOPRENYL-TEICHOIC ACID--PEPTIDOGLYCAN TEICHOIC ACID TRANSFERASE TAGU"/>
    <property type="match status" value="1"/>
</dbReference>
<dbReference type="InterPro" id="IPR050922">
    <property type="entry name" value="LytR/CpsA/Psr_CW_biosynth"/>
</dbReference>
<sequence length="153" mass="17233">MRKRRRRSKRPVKKLLLSVGIVLLFLAAIGGGYAFYLYKSTSDMVSGSYEETGRDNEQSDLREKPVDPVDDNVSILFIGVDDSEHRDQEDTRSDALLLATFNQEKNNVKLLSIPRDSYVYIPEAGYNTKINHAHAYGGAKTSIETVEEFPDTS</sequence>
<reference evidence="7" key="1">
    <citation type="journal article" date="2019" name="Int. J. Syst. Evol. Microbiol.">
        <title>The Global Catalogue of Microorganisms (GCM) 10K type strain sequencing project: providing services to taxonomists for standard genome sequencing and annotation.</title>
        <authorList>
            <consortium name="The Broad Institute Genomics Platform"/>
            <consortium name="The Broad Institute Genome Sequencing Center for Infectious Disease"/>
            <person name="Wu L."/>
            <person name="Ma J."/>
        </authorList>
    </citation>
    <scope>NUCLEOTIDE SEQUENCE [LARGE SCALE GENOMIC DNA]</scope>
    <source>
        <strain evidence="7">CCM 7282</strain>
    </source>
</reference>
<dbReference type="EMBL" id="BMCJ01000002">
    <property type="protein sequence ID" value="GGC85341.1"/>
    <property type="molecule type" value="Genomic_DNA"/>
</dbReference>
<keyword evidence="2" id="KW-0812">Transmembrane</keyword>
<dbReference type="PANTHER" id="PTHR33392:SF3">
    <property type="entry name" value="POLYISOPRENYL-TEICHOIC ACID--PEPTIDOGLYCAN TEICHOIC ACID TRANSFERASE TAGT"/>
    <property type="match status" value="1"/>
</dbReference>
<dbReference type="Gene3D" id="3.30.420.590">
    <property type="match status" value="1"/>
</dbReference>
<keyword evidence="4" id="KW-1133">Transmembrane helix</keyword>
<evidence type="ECO:0000256" key="4">
    <source>
        <dbReference type="ARBA" id="ARBA00022989"/>
    </source>
</evidence>
<keyword evidence="4" id="KW-0472">Membrane</keyword>
<evidence type="ECO:0000256" key="1">
    <source>
        <dbReference type="ARBA" id="ARBA00006068"/>
    </source>
</evidence>
<dbReference type="InterPro" id="IPR004474">
    <property type="entry name" value="LytR_CpsA_psr"/>
</dbReference>
<keyword evidence="3" id="KW-0735">Signal-anchor</keyword>
<evidence type="ECO:0000313" key="7">
    <source>
        <dbReference type="Proteomes" id="UP000619534"/>
    </source>
</evidence>
<organism evidence="6 7">
    <name type="scientific">Thalassobacillus devorans</name>
    <dbReference type="NCBI Taxonomy" id="279813"/>
    <lineage>
        <taxon>Bacteria</taxon>
        <taxon>Bacillati</taxon>
        <taxon>Bacillota</taxon>
        <taxon>Bacilli</taxon>
        <taxon>Bacillales</taxon>
        <taxon>Bacillaceae</taxon>
        <taxon>Thalassobacillus</taxon>
    </lineage>
</organism>
<accession>A0ABQ1NY35</accession>
<proteinExistence type="inferred from homology"/>
<comment type="caution">
    <text evidence="6">The sequence shown here is derived from an EMBL/GenBank/DDBJ whole genome shotgun (WGS) entry which is preliminary data.</text>
</comment>
<dbReference type="Proteomes" id="UP000619534">
    <property type="component" value="Unassembled WGS sequence"/>
</dbReference>
<evidence type="ECO:0000256" key="2">
    <source>
        <dbReference type="ARBA" id="ARBA00022692"/>
    </source>
</evidence>
<feature type="domain" description="Cell envelope-related transcriptional attenuator" evidence="5">
    <location>
        <begin position="92"/>
        <end position="149"/>
    </location>
</feature>
<dbReference type="RefSeq" id="WP_308789083.1">
    <property type="nucleotide sequence ID" value="NZ_BMCJ01000002.1"/>
</dbReference>
<name>A0ABQ1NY35_9BACI</name>
<dbReference type="Pfam" id="PF03816">
    <property type="entry name" value="LytR_cpsA_psr"/>
    <property type="match status" value="1"/>
</dbReference>